<feature type="transmembrane region" description="Helical" evidence="1">
    <location>
        <begin position="233"/>
        <end position="255"/>
    </location>
</feature>
<feature type="transmembrane region" description="Helical" evidence="1">
    <location>
        <begin position="132"/>
        <end position="152"/>
    </location>
</feature>
<keyword evidence="1" id="KW-0812">Transmembrane</keyword>
<accession>A0A8T9BUN9</accession>
<evidence type="ECO:0000256" key="1">
    <source>
        <dbReference type="SAM" id="Phobius"/>
    </source>
</evidence>
<keyword evidence="3" id="KW-1185">Reference proteome</keyword>
<dbReference type="AlphaFoldDB" id="A0A8T9BUN9"/>
<evidence type="ECO:0000313" key="2">
    <source>
        <dbReference type="EMBL" id="TVY51578.1"/>
    </source>
</evidence>
<protein>
    <recommendedName>
        <fullName evidence="4">Acyltransferase 3 domain-containing protein</fullName>
    </recommendedName>
</protein>
<feature type="non-terminal residue" evidence="2">
    <location>
        <position position="264"/>
    </location>
</feature>
<gene>
    <name evidence="2" type="ORF">LSUE1_G010335</name>
</gene>
<organism evidence="2 3">
    <name type="scientific">Lachnellula suecica</name>
    <dbReference type="NCBI Taxonomy" id="602035"/>
    <lineage>
        <taxon>Eukaryota</taxon>
        <taxon>Fungi</taxon>
        <taxon>Dikarya</taxon>
        <taxon>Ascomycota</taxon>
        <taxon>Pezizomycotina</taxon>
        <taxon>Leotiomycetes</taxon>
        <taxon>Helotiales</taxon>
        <taxon>Lachnaceae</taxon>
        <taxon>Lachnellula</taxon>
    </lineage>
</organism>
<proteinExistence type="predicted"/>
<reference evidence="2 3" key="1">
    <citation type="submission" date="2018-05" db="EMBL/GenBank/DDBJ databases">
        <title>Genome sequencing and assembly of the regulated plant pathogen Lachnellula willkommii and related sister species for the development of diagnostic species identification markers.</title>
        <authorList>
            <person name="Giroux E."/>
            <person name="Bilodeau G."/>
        </authorList>
    </citation>
    <scope>NUCLEOTIDE SEQUENCE [LARGE SCALE GENOMIC DNA]</scope>
    <source>
        <strain evidence="2 3">CBS 268.59</strain>
    </source>
</reference>
<dbReference type="OrthoDB" id="4141464at2759"/>
<feature type="transmembrane region" description="Helical" evidence="1">
    <location>
        <begin position="198"/>
        <end position="217"/>
    </location>
</feature>
<dbReference type="InterPro" id="IPR050623">
    <property type="entry name" value="Glucan_succinyl_AcylTrfase"/>
</dbReference>
<dbReference type="Proteomes" id="UP000469558">
    <property type="component" value="Unassembled WGS sequence"/>
</dbReference>
<sequence>MSAQSLKRKTSVAGFMETKWLKLGVPVVVYTIFGPPAIVVVARVLRGQSVDFLSVLVSHLKGTRSVKGPLWYPALLLVFDTTHALLPQLSMPIPGFWPTTLLTISSSFLLQAANPLHLNALLAPLSVQPAYFPQYTAAYILGALSTPASTLLTPARRNTLFSTSILSGTYLGYLLRHLPSHDIISSLTGHYNTLTLTYAIWNNTTGLLLGSSLLALFEEKEWAGRRWGSMGRYSYAAFLVHPIVCVGICVAAERWRASGLVKTG</sequence>
<evidence type="ECO:0008006" key="4">
    <source>
        <dbReference type="Google" id="ProtNLM"/>
    </source>
</evidence>
<feature type="transmembrane region" description="Helical" evidence="1">
    <location>
        <begin position="159"/>
        <end position="178"/>
    </location>
</feature>
<dbReference type="PANTHER" id="PTHR36927:SF4">
    <property type="entry name" value="BLR5718 PROTEIN"/>
    <property type="match status" value="1"/>
</dbReference>
<evidence type="ECO:0000313" key="3">
    <source>
        <dbReference type="Proteomes" id="UP000469558"/>
    </source>
</evidence>
<feature type="transmembrane region" description="Helical" evidence="1">
    <location>
        <begin position="20"/>
        <end position="45"/>
    </location>
</feature>
<keyword evidence="1" id="KW-1133">Transmembrane helix</keyword>
<dbReference type="EMBL" id="QGMK01003795">
    <property type="protein sequence ID" value="TVY51578.1"/>
    <property type="molecule type" value="Genomic_DNA"/>
</dbReference>
<comment type="caution">
    <text evidence="2">The sequence shown here is derived from an EMBL/GenBank/DDBJ whole genome shotgun (WGS) entry which is preliminary data.</text>
</comment>
<name>A0A8T9BUN9_9HELO</name>
<keyword evidence="1" id="KW-0472">Membrane</keyword>
<dbReference type="PANTHER" id="PTHR36927">
    <property type="entry name" value="BLR4337 PROTEIN"/>
    <property type="match status" value="1"/>
</dbReference>